<dbReference type="AlphaFoldDB" id="A0A151ZCP9"/>
<dbReference type="PANTHER" id="PTHR19956:SF5">
    <property type="entry name" value="LAMIN TAIL DOMAIN-CONTAINING PROTEIN 2"/>
    <property type="match status" value="1"/>
</dbReference>
<dbReference type="InParanoid" id="A0A151ZCP9"/>
<feature type="coiled-coil region" evidence="1">
    <location>
        <begin position="324"/>
        <end position="489"/>
    </location>
</feature>
<dbReference type="Proteomes" id="UP000076078">
    <property type="component" value="Unassembled WGS sequence"/>
</dbReference>
<feature type="region of interest" description="Disordered" evidence="2">
    <location>
        <begin position="1"/>
        <end position="131"/>
    </location>
</feature>
<dbReference type="InterPro" id="IPR001322">
    <property type="entry name" value="Lamin_tail_dom"/>
</dbReference>
<feature type="compositionally biased region" description="Polar residues" evidence="2">
    <location>
        <begin position="105"/>
        <end position="126"/>
    </location>
</feature>
<feature type="compositionally biased region" description="Polar residues" evidence="2">
    <location>
        <begin position="530"/>
        <end position="544"/>
    </location>
</feature>
<keyword evidence="5" id="KW-1185">Reference proteome</keyword>
<feature type="compositionally biased region" description="Low complexity" evidence="2">
    <location>
        <begin position="70"/>
        <end position="104"/>
    </location>
</feature>
<feature type="domain" description="LTD" evidence="3">
    <location>
        <begin position="555"/>
        <end position="692"/>
    </location>
</feature>
<comment type="caution">
    <text evidence="4">The sequence shown here is derived from an EMBL/GenBank/DDBJ whole genome shotgun (WGS) entry which is preliminary data.</text>
</comment>
<sequence>MDGTKKKSSKLRDRETSSQDVTMSDASTNSTSAHRDSLVKKKKSLTPSVTEKKKKSSSSDAIEDVDTDNTTPTSSQQQHSSSNSHQSTTATSTTSTTTVTIPTTPLNKNFFLNTSLNTPSSPNRSAQRLKEKEELHQIHKKLHLCLKQLEEKNQELDKKDREIESIETSTTLAITTLKKNLDEAETKIEFEIRSRSDMFSKIDQLNSELKTKEEAWELEKQDYKKNMTDAINQLNQDHNNAITSMKNDLYNKDFELTNRQGEIKRLKEELQLRVRDSEDKTRKILDSEYARMKSKEEEINFVILTKEEEIKKLKSESKEKDKIMSNTTRRENELNQKIQALERQLEDIRDSVSREWEIKLAQLAEEYQVRGLNHEKEASTYQEEKDRLNQRNQFLENSLEQANIQNGEYEDKIKQLQIDVNQRDQLINTFNQEKEEINKRLRKSNADLKLKENQITILHEEIQSRDTKTNEYQIEINRLKLELKSILNQSDPEILLTKEIDNLKELVHGFERSVGDERKRKRYKFEGSPLQENGNHDASMNGSANPDDANDNQTSQPSIIPFEPGTVSITEIDSSNEIIKLSVHGDYETGLSISGCKLIVVKPDGVKHGFSFPENIQPMRGINNVTVWTGKSRPQGVQTPENEFYWARQEIWAKPIEGTIVKLVNGPTESIVTLNPNGIYIKDRKAERCLIM</sequence>
<evidence type="ECO:0000259" key="3">
    <source>
        <dbReference type="PROSITE" id="PS51841"/>
    </source>
</evidence>
<dbReference type="EMBL" id="LODT01000034">
    <property type="protein sequence ID" value="KYQ91709.1"/>
    <property type="molecule type" value="Genomic_DNA"/>
</dbReference>
<dbReference type="OMA" id="ENEFYWA"/>
<dbReference type="FunCoup" id="A0A151ZCP9">
    <property type="interactions" value="491"/>
</dbReference>
<protein>
    <submittedName>
        <fullName evidence="4">NE81, lamin like protein</fullName>
    </submittedName>
</protein>
<feature type="coiled-coil region" evidence="1">
    <location>
        <begin position="139"/>
        <end position="233"/>
    </location>
</feature>
<keyword evidence="1" id="KW-0175">Coiled coil</keyword>
<dbReference type="GO" id="GO:0005638">
    <property type="term" value="C:lamin filament"/>
    <property type="evidence" value="ECO:0007669"/>
    <property type="project" value="TreeGrafter"/>
</dbReference>
<dbReference type="PROSITE" id="PS51841">
    <property type="entry name" value="LTD"/>
    <property type="match status" value="1"/>
</dbReference>
<dbReference type="PANTHER" id="PTHR19956">
    <property type="entry name" value="LAMIN TAIL DOMAIN-CONTAINING PROTEIN 2"/>
    <property type="match status" value="1"/>
</dbReference>
<proteinExistence type="predicted"/>
<dbReference type="STRING" id="361077.A0A151ZCP9"/>
<dbReference type="InterPro" id="IPR036415">
    <property type="entry name" value="Lamin_tail_dom_sf"/>
</dbReference>
<evidence type="ECO:0000313" key="5">
    <source>
        <dbReference type="Proteomes" id="UP000076078"/>
    </source>
</evidence>
<dbReference type="SUPFAM" id="SSF74853">
    <property type="entry name" value="Lamin A/C globular tail domain"/>
    <property type="match status" value="1"/>
</dbReference>
<feature type="region of interest" description="Disordered" evidence="2">
    <location>
        <begin position="525"/>
        <end position="562"/>
    </location>
</feature>
<evidence type="ECO:0000256" key="2">
    <source>
        <dbReference type="SAM" id="MobiDB-lite"/>
    </source>
</evidence>
<name>A0A151ZCP9_TIELA</name>
<organism evidence="4 5">
    <name type="scientific">Tieghemostelium lacteum</name>
    <name type="common">Slime mold</name>
    <name type="synonym">Dictyostelium lacteum</name>
    <dbReference type="NCBI Taxonomy" id="361077"/>
    <lineage>
        <taxon>Eukaryota</taxon>
        <taxon>Amoebozoa</taxon>
        <taxon>Evosea</taxon>
        <taxon>Eumycetozoa</taxon>
        <taxon>Dictyostelia</taxon>
        <taxon>Dictyosteliales</taxon>
        <taxon>Raperosteliaceae</taxon>
        <taxon>Tieghemostelium</taxon>
    </lineage>
</organism>
<accession>A0A151ZCP9</accession>
<evidence type="ECO:0000313" key="4">
    <source>
        <dbReference type="EMBL" id="KYQ91709.1"/>
    </source>
</evidence>
<reference evidence="4 5" key="1">
    <citation type="submission" date="2015-12" db="EMBL/GenBank/DDBJ databases">
        <title>Dictyostelia acquired genes for synthesis and detection of signals that induce cell-type specialization by lateral gene transfer from prokaryotes.</title>
        <authorList>
            <person name="Gloeckner G."/>
            <person name="Schaap P."/>
        </authorList>
    </citation>
    <scope>NUCLEOTIDE SEQUENCE [LARGE SCALE GENOMIC DNA]</scope>
    <source>
        <strain evidence="4 5">TK</strain>
    </source>
</reference>
<evidence type="ECO:0000256" key="1">
    <source>
        <dbReference type="SAM" id="Coils"/>
    </source>
</evidence>
<dbReference type="InterPro" id="IPR052877">
    <property type="entry name" value="Lamin_tail_domain"/>
</dbReference>
<feature type="compositionally biased region" description="Polar residues" evidence="2">
    <location>
        <begin position="18"/>
        <end position="32"/>
    </location>
</feature>
<dbReference type="OrthoDB" id="20504at2759"/>
<dbReference type="GO" id="GO:0030527">
    <property type="term" value="F:structural constituent of chromatin"/>
    <property type="evidence" value="ECO:0007669"/>
    <property type="project" value="TreeGrafter"/>
</dbReference>
<gene>
    <name evidence="4" type="ORF">DLAC_07491</name>
</gene>